<dbReference type="EMBL" id="JAPEIS010000015">
    <property type="protein sequence ID" value="KAJ8058758.1"/>
    <property type="molecule type" value="Genomic_DNA"/>
</dbReference>
<organism evidence="2 3">
    <name type="scientific">Sclerotinia nivalis</name>
    <dbReference type="NCBI Taxonomy" id="352851"/>
    <lineage>
        <taxon>Eukaryota</taxon>
        <taxon>Fungi</taxon>
        <taxon>Dikarya</taxon>
        <taxon>Ascomycota</taxon>
        <taxon>Pezizomycotina</taxon>
        <taxon>Leotiomycetes</taxon>
        <taxon>Helotiales</taxon>
        <taxon>Sclerotiniaceae</taxon>
        <taxon>Sclerotinia</taxon>
    </lineage>
</organism>
<dbReference type="Proteomes" id="UP001152300">
    <property type="component" value="Unassembled WGS sequence"/>
</dbReference>
<proteinExistence type="predicted"/>
<reference evidence="2" key="1">
    <citation type="submission" date="2022-11" db="EMBL/GenBank/DDBJ databases">
        <title>Genome Resource of Sclerotinia nivalis Strain SnTB1, a Plant Pathogen Isolated from American Ginseng.</title>
        <authorList>
            <person name="Fan S."/>
        </authorList>
    </citation>
    <scope>NUCLEOTIDE SEQUENCE</scope>
    <source>
        <strain evidence="2">SnTB1</strain>
    </source>
</reference>
<evidence type="ECO:0000256" key="1">
    <source>
        <dbReference type="SAM" id="MobiDB-lite"/>
    </source>
</evidence>
<comment type="caution">
    <text evidence="2">The sequence shown here is derived from an EMBL/GenBank/DDBJ whole genome shotgun (WGS) entry which is preliminary data.</text>
</comment>
<dbReference type="OrthoDB" id="3529526at2759"/>
<gene>
    <name evidence="2" type="ORF">OCU04_011747</name>
</gene>
<feature type="compositionally biased region" description="Polar residues" evidence="1">
    <location>
        <begin position="1"/>
        <end position="17"/>
    </location>
</feature>
<dbReference type="AlphaFoldDB" id="A0A9X0DFD4"/>
<sequence>MAQHSTSESSGAGSNQDLPPPVIPIKLPHELWQRQQPNGGATSVIATLDGTPTEIASTRVFFSESNLGRSCVSQSPSGHQMLFQHFRNFDSRQDVLNHLNAMGRLEPDSTLEYHGASRLLPLHALAAFTERHPNLKYILYAIFVAEVTIPPNTDRVSLLPARADESTGLMVHWLCEVDDDGMNAELSNFVGLSPEVIGPEASLPFDIRPFNVYVASAVHI</sequence>
<evidence type="ECO:0000313" key="3">
    <source>
        <dbReference type="Proteomes" id="UP001152300"/>
    </source>
</evidence>
<evidence type="ECO:0000313" key="2">
    <source>
        <dbReference type="EMBL" id="KAJ8058758.1"/>
    </source>
</evidence>
<protein>
    <submittedName>
        <fullName evidence="2">Uncharacterized protein</fullName>
    </submittedName>
</protein>
<name>A0A9X0DFD4_9HELO</name>
<feature type="region of interest" description="Disordered" evidence="1">
    <location>
        <begin position="1"/>
        <end position="22"/>
    </location>
</feature>
<accession>A0A9X0DFD4</accession>
<keyword evidence="3" id="KW-1185">Reference proteome</keyword>